<dbReference type="Proteomes" id="UP000679220">
    <property type="component" value="Unassembled WGS sequence"/>
</dbReference>
<evidence type="ECO:0000256" key="1">
    <source>
        <dbReference type="SAM" id="Phobius"/>
    </source>
</evidence>
<protein>
    <submittedName>
        <fullName evidence="2">Uncharacterized protein</fullName>
    </submittedName>
</protein>
<dbReference type="RefSeq" id="WP_212192584.1">
    <property type="nucleotide sequence ID" value="NZ_JAGTAR010000034.1"/>
</dbReference>
<keyword evidence="1" id="KW-0812">Transmembrane</keyword>
<comment type="caution">
    <text evidence="2">The sequence shown here is derived from an EMBL/GenBank/DDBJ whole genome shotgun (WGS) entry which is preliminary data.</text>
</comment>
<evidence type="ECO:0000313" key="2">
    <source>
        <dbReference type="EMBL" id="MBR8537559.1"/>
    </source>
</evidence>
<keyword evidence="1" id="KW-0472">Membrane</keyword>
<keyword evidence="1" id="KW-1133">Transmembrane helix</keyword>
<reference evidence="2" key="2">
    <citation type="submission" date="2021-04" db="EMBL/GenBank/DDBJ databases">
        <authorList>
            <person name="Zhang T."/>
            <person name="Zhang Y."/>
            <person name="Lu D."/>
            <person name="Zuo D."/>
            <person name="Du Z."/>
        </authorList>
    </citation>
    <scope>NUCLEOTIDE SEQUENCE</scope>
    <source>
        <strain evidence="2">JR1</strain>
    </source>
</reference>
<sequence length="154" mass="17762">MTIKFDNKGRAKKVSNVLRIIVMLAIVPIGVNYLWIETTDKMVEMFMWLFLIVIIALYYTGGFCYVEVDVTPAKLDVKYYNLFPFWREYKRIVIPVERIKYVKVRRGLGRFGAGLLICGRIKGRLAMFPSVGLSACSQKQIEELKVYAASFSDK</sequence>
<feature type="transmembrane region" description="Helical" evidence="1">
    <location>
        <begin position="48"/>
        <end position="68"/>
    </location>
</feature>
<organism evidence="2 3">
    <name type="scientific">Carboxylicivirga sediminis</name>
    <dbReference type="NCBI Taxonomy" id="2006564"/>
    <lineage>
        <taxon>Bacteria</taxon>
        <taxon>Pseudomonadati</taxon>
        <taxon>Bacteroidota</taxon>
        <taxon>Bacteroidia</taxon>
        <taxon>Marinilabiliales</taxon>
        <taxon>Marinilabiliaceae</taxon>
        <taxon>Carboxylicivirga</taxon>
    </lineage>
</organism>
<name>A0A941F8V2_9BACT</name>
<feature type="transmembrane region" description="Helical" evidence="1">
    <location>
        <begin position="17"/>
        <end position="36"/>
    </location>
</feature>
<reference evidence="2" key="1">
    <citation type="journal article" date="2018" name="Int. J. Syst. Evol. Microbiol.">
        <title>Carboxylicivirga sediminis sp. nov., isolated from coastal sediment.</title>
        <authorList>
            <person name="Wang F.Q."/>
            <person name="Ren L.H."/>
            <person name="Zou R.J."/>
            <person name="Sun Y.Z."/>
            <person name="Liu X.J."/>
            <person name="Jiang F."/>
            <person name="Liu L.J."/>
        </authorList>
    </citation>
    <scope>NUCLEOTIDE SEQUENCE</scope>
    <source>
        <strain evidence="2">JR1</strain>
    </source>
</reference>
<dbReference type="AlphaFoldDB" id="A0A941F8V2"/>
<evidence type="ECO:0000313" key="3">
    <source>
        <dbReference type="Proteomes" id="UP000679220"/>
    </source>
</evidence>
<dbReference type="EMBL" id="JAGTAR010000034">
    <property type="protein sequence ID" value="MBR8537559.1"/>
    <property type="molecule type" value="Genomic_DNA"/>
</dbReference>
<proteinExistence type="predicted"/>
<keyword evidence="3" id="KW-1185">Reference proteome</keyword>
<accession>A0A941F8V2</accession>
<gene>
    <name evidence="2" type="ORF">KDU71_18460</name>
</gene>